<evidence type="ECO:0000313" key="6">
    <source>
        <dbReference type="Proteomes" id="UP000306509"/>
    </source>
</evidence>
<feature type="binding site" evidence="4">
    <location>
        <position position="99"/>
    </location>
    <ligand>
        <name>substrate</name>
    </ligand>
</feature>
<dbReference type="GO" id="GO:0000272">
    <property type="term" value="P:polysaccharide catabolic process"/>
    <property type="evidence" value="ECO:0007669"/>
    <property type="project" value="TreeGrafter"/>
</dbReference>
<dbReference type="STRING" id="180332.GCA_000797495_00068"/>
<gene>
    <name evidence="5" type="primary">ugl_2</name>
    <name evidence="5" type="ORF">DSM106044_02339</name>
</gene>
<dbReference type="EC" id="3.2.1.179" evidence="5"/>
<organism evidence="5 6">
    <name type="scientific">Robinsoniella peoriensis</name>
    <dbReference type="NCBI Taxonomy" id="180332"/>
    <lineage>
        <taxon>Bacteria</taxon>
        <taxon>Bacillati</taxon>
        <taxon>Bacillota</taxon>
        <taxon>Clostridia</taxon>
        <taxon>Lachnospirales</taxon>
        <taxon>Lachnospiraceae</taxon>
        <taxon>Robinsoniella</taxon>
    </lineage>
</organism>
<dbReference type="AlphaFoldDB" id="A0A4U8Q9A5"/>
<evidence type="ECO:0000256" key="1">
    <source>
        <dbReference type="ARBA" id="ARBA00022801"/>
    </source>
</evidence>
<dbReference type="Gene3D" id="1.50.10.10">
    <property type="match status" value="1"/>
</dbReference>
<proteinExistence type="inferred from homology"/>
<evidence type="ECO:0000256" key="3">
    <source>
        <dbReference type="PIRSR" id="PIRSR610905-1"/>
    </source>
</evidence>
<feature type="active site" description="Nucleophile" evidence="3">
    <location>
        <position position="99"/>
    </location>
</feature>
<dbReference type="InterPro" id="IPR008928">
    <property type="entry name" value="6-hairpin_glycosidase_sf"/>
</dbReference>
<feature type="active site" description="Proton donor" evidence="3">
    <location>
        <position position="157"/>
    </location>
</feature>
<dbReference type="PANTHER" id="PTHR36845:SF1">
    <property type="entry name" value="HYDROLASE, PUTATIVE (AFU_ORTHOLOGUE AFUA_7G05090)-RELATED"/>
    <property type="match status" value="1"/>
</dbReference>
<name>A0A4U8Q9A5_9FIRM</name>
<dbReference type="GO" id="GO:0052757">
    <property type="term" value="F:chondroitin hydrolase activity"/>
    <property type="evidence" value="ECO:0007669"/>
    <property type="project" value="TreeGrafter"/>
</dbReference>
<feature type="binding site" evidence="4">
    <location>
        <position position="229"/>
    </location>
    <ligand>
        <name>substrate</name>
    </ligand>
</feature>
<dbReference type="InterPro" id="IPR052369">
    <property type="entry name" value="UG_Glycosaminoglycan_Hydrolase"/>
</dbReference>
<keyword evidence="5" id="KW-0326">Glycosidase</keyword>
<dbReference type="PANTHER" id="PTHR36845">
    <property type="entry name" value="HYDROLASE, PUTATIVE (AFU_ORTHOLOGUE AFUA_7G05090)-RELATED"/>
    <property type="match status" value="1"/>
</dbReference>
<dbReference type="EMBL" id="QGQD01000047">
    <property type="protein sequence ID" value="TLD00763.1"/>
    <property type="molecule type" value="Genomic_DNA"/>
</dbReference>
<dbReference type="Pfam" id="PF07470">
    <property type="entry name" value="Glyco_hydro_88"/>
    <property type="match status" value="1"/>
</dbReference>
<accession>A0A4U8Q9A5</accession>
<evidence type="ECO:0000256" key="4">
    <source>
        <dbReference type="PIRSR" id="PIRSR610905-2"/>
    </source>
</evidence>
<dbReference type="InterPro" id="IPR012341">
    <property type="entry name" value="6hp_glycosidase-like_sf"/>
</dbReference>
<dbReference type="Proteomes" id="UP000306509">
    <property type="component" value="Unassembled WGS sequence"/>
</dbReference>
<dbReference type="SUPFAM" id="SSF48208">
    <property type="entry name" value="Six-hairpin glycosidases"/>
    <property type="match status" value="1"/>
</dbReference>
<dbReference type="InterPro" id="IPR010905">
    <property type="entry name" value="Glyco_hydro_88"/>
</dbReference>
<evidence type="ECO:0000313" key="5">
    <source>
        <dbReference type="EMBL" id="TLD00763.1"/>
    </source>
</evidence>
<reference evidence="5 6" key="1">
    <citation type="journal article" date="2019" name="Anaerobe">
        <title>Detection of Robinsoniella peoriensis in multiple bone samples of a trauma patient.</title>
        <authorList>
            <person name="Schrottner P."/>
            <person name="Hartwich K."/>
            <person name="Bunk B."/>
            <person name="Schober I."/>
            <person name="Helbig S."/>
            <person name="Rudolph W.W."/>
            <person name="Gunzer F."/>
        </authorList>
    </citation>
    <scope>NUCLEOTIDE SEQUENCE [LARGE SCALE GENOMIC DNA]</scope>
    <source>
        <strain evidence="5 6">DSM 106044</strain>
    </source>
</reference>
<dbReference type="RefSeq" id="WP_027292983.1">
    <property type="nucleotide sequence ID" value="NZ_QGQD01000047.1"/>
</dbReference>
<protein>
    <submittedName>
        <fullName evidence="5">Unsaturated glucuronyl hydrolase</fullName>
        <ecNumber evidence="5">3.2.1.179</ecNumber>
    </submittedName>
</protein>
<keyword evidence="1 5" id="KW-0378">Hydrolase</keyword>
<keyword evidence="6" id="KW-1185">Reference proteome</keyword>
<evidence type="ECO:0000256" key="2">
    <source>
        <dbReference type="ARBA" id="ARBA00038358"/>
    </source>
</evidence>
<feature type="binding site" evidence="4">
    <location>
        <position position="157"/>
    </location>
    <ligand>
        <name>substrate</name>
    </ligand>
</feature>
<comment type="similarity">
    <text evidence="2">Belongs to the glycosyl hydrolase 88 family.</text>
</comment>
<comment type="caution">
    <text evidence="5">The sequence shown here is derived from an EMBL/GenBank/DDBJ whole genome shotgun (WGS) entry which is preliminary data.</text>
</comment>
<sequence>MSKTEDQIWAAEVLQRIQEKYSVITDRNPKDFFPYTVEQGRFRESKYEHDYEWWTNGFYPGILWKLYLMSKNEKYRTLAEDYESMLDIPLNHFEGLHHDAGFMWLTSAVADYRITQNSRSRKRGLHAASVLASRFNIRGNFIRAWNGEENGGWAIIDSMMNIPILYWASRELKDPRFYYIAKSHADKVMDHFIREDGSVRHIVSFDLQDGNFIEEMGGQGFQKGSAWTRGQAWAIYGFLLSYLHTGDEKYLNASKKTAHYFLAALSLERDYVPPCDFRAPEKPVYKDTTAGAIAACGLWEIGKAVTEEERGLYQKCAVKILRSIEKNYCSWDMNKDGIVICGTERYGEGTNIPIIYGDYYFIEALMKIAESDVLFW</sequence>
<feature type="binding site" evidence="4">
    <location>
        <position position="233"/>
    </location>
    <ligand>
        <name>substrate</name>
    </ligand>
</feature>